<keyword evidence="2" id="KW-1185">Reference proteome</keyword>
<name>A0A0R3PS23_ANGCS</name>
<evidence type="ECO:0000313" key="2">
    <source>
        <dbReference type="Proteomes" id="UP000267027"/>
    </source>
</evidence>
<dbReference type="OrthoDB" id="407509at2759"/>
<reference evidence="1 2" key="2">
    <citation type="submission" date="2018-11" db="EMBL/GenBank/DDBJ databases">
        <authorList>
            <consortium name="Pathogen Informatics"/>
        </authorList>
    </citation>
    <scope>NUCLEOTIDE SEQUENCE [LARGE SCALE GENOMIC DNA]</scope>
    <source>
        <strain evidence="1 2">Costa Rica</strain>
    </source>
</reference>
<protein>
    <submittedName>
        <fullName evidence="3">Transmembrane protein</fullName>
    </submittedName>
</protein>
<proteinExistence type="predicted"/>
<gene>
    <name evidence="1" type="ORF">ACOC_LOCUS8379</name>
</gene>
<dbReference type="AlphaFoldDB" id="A0A0R3PS23"/>
<dbReference type="WBParaSite" id="ACOC_0000837801-mRNA-1">
    <property type="protein sequence ID" value="ACOC_0000837801-mRNA-1"/>
    <property type="gene ID" value="ACOC_0000837801"/>
</dbReference>
<dbReference type="EMBL" id="UYYA01004149">
    <property type="protein sequence ID" value="VDM59964.1"/>
    <property type="molecule type" value="Genomic_DNA"/>
</dbReference>
<organism evidence="3">
    <name type="scientific">Angiostrongylus costaricensis</name>
    <name type="common">Nematode worm</name>
    <dbReference type="NCBI Taxonomy" id="334426"/>
    <lineage>
        <taxon>Eukaryota</taxon>
        <taxon>Metazoa</taxon>
        <taxon>Ecdysozoa</taxon>
        <taxon>Nematoda</taxon>
        <taxon>Chromadorea</taxon>
        <taxon>Rhabditida</taxon>
        <taxon>Rhabditina</taxon>
        <taxon>Rhabditomorpha</taxon>
        <taxon>Strongyloidea</taxon>
        <taxon>Metastrongylidae</taxon>
        <taxon>Angiostrongylus</taxon>
    </lineage>
</organism>
<evidence type="ECO:0000313" key="1">
    <source>
        <dbReference type="EMBL" id="VDM59964.1"/>
    </source>
</evidence>
<sequence length="105" mass="12978">MRQERSRRCRRFHQHEFVREQRFIRTAYNPNRMFTIKSMWINTGFAIFVVYAPTSNYDEEVEAFDMDLYGLAEVLQRRPQFFQGHHWRFQRQDWTKENVTLGPID</sequence>
<reference evidence="3" key="1">
    <citation type="submission" date="2017-02" db="UniProtKB">
        <authorList>
            <consortium name="WormBaseParasite"/>
        </authorList>
    </citation>
    <scope>IDENTIFICATION</scope>
</reference>
<accession>A0A0R3PS23</accession>
<dbReference type="Proteomes" id="UP000267027">
    <property type="component" value="Unassembled WGS sequence"/>
</dbReference>
<evidence type="ECO:0000313" key="3">
    <source>
        <dbReference type="WBParaSite" id="ACOC_0000837801-mRNA-1"/>
    </source>
</evidence>